<proteinExistence type="inferred from homology"/>
<evidence type="ECO:0008006" key="5">
    <source>
        <dbReference type="Google" id="ProtNLM"/>
    </source>
</evidence>
<evidence type="ECO:0000256" key="2">
    <source>
        <dbReference type="ARBA" id="ARBA00008837"/>
    </source>
</evidence>
<dbReference type="STRING" id="765257.A0A0C9ZNQ0"/>
<dbReference type="InterPro" id="IPR027417">
    <property type="entry name" value="P-loop_NTPase"/>
</dbReference>
<reference evidence="3 4" key="1">
    <citation type="submission" date="2014-04" db="EMBL/GenBank/DDBJ databases">
        <authorList>
            <consortium name="DOE Joint Genome Institute"/>
            <person name="Kuo A."/>
            <person name="Kohler A."/>
            <person name="Costa M.D."/>
            <person name="Nagy L.G."/>
            <person name="Floudas D."/>
            <person name="Copeland A."/>
            <person name="Barry K.W."/>
            <person name="Cichocki N."/>
            <person name="Veneault-Fourrey C."/>
            <person name="LaButti K."/>
            <person name="Lindquist E.A."/>
            <person name="Lipzen A."/>
            <person name="Lundell T."/>
            <person name="Morin E."/>
            <person name="Murat C."/>
            <person name="Sun H."/>
            <person name="Tunlid A."/>
            <person name="Henrissat B."/>
            <person name="Grigoriev I.V."/>
            <person name="Hibbett D.S."/>
            <person name="Martin F."/>
            <person name="Nordberg H.P."/>
            <person name="Cantor M.N."/>
            <person name="Hua S.X."/>
        </authorList>
    </citation>
    <scope>NUCLEOTIDE SEQUENCE [LARGE SCALE GENOMIC DNA]</scope>
    <source>
        <strain evidence="3 4">441</strain>
    </source>
</reference>
<protein>
    <recommendedName>
        <fullName evidence="5">Elongator complex protein 5</fullName>
    </recommendedName>
</protein>
<dbReference type="AlphaFoldDB" id="A0A0C9ZNQ0"/>
<evidence type="ECO:0000313" key="3">
    <source>
        <dbReference type="EMBL" id="KIK27609.1"/>
    </source>
</evidence>
<gene>
    <name evidence="3" type="ORF">PISMIDRAFT_92736</name>
</gene>
<comment type="pathway">
    <text evidence="1">tRNA modification; 5-methoxycarbonylmethyl-2-thiouridine-tRNA biosynthesis.</text>
</comment>
<reference evidence="4" key="2">
    <citation type="submission" date="2015-01" db="EMBL/GenBank/DDBJ databases">
        <title>Evolutionary Origins and Diversification of the Mycorrhizal Mutualists.</title>
        <authorList>
            <consortium name="DOE Joint Genome Institute"/>
            <consortium name="Mycorrhizal Genomics Consortium"/>
            <person name="Kohler A."/>
            <person name="Kuo A."/>
            <person name="Nagy L.G."/>
            <person name="Floudas D."/>
            <person name="Copeland A."/>
            <person name="Barry K.W."/>
            <person name="Cichocki N."/>
            <person name="Veneault-Fourrey C."/>
            <person name="LaButti K."/>
            <person name="Lindquist E.A."/>
            <person name="Lipzen A."/>
            <person name="Lundell T."/>
            <person name="Morin E."/>
            <person name="Murat C."/>
            <person name="Riley R."/>
            <person name="Ohm R."/>
            <person name="Sun H."/>
            <person name="Tunlid A."/>
            <person name="Henrissat B."/>
            <person name="Grigoriev I.V."/>
            <person name="Hibbett D.S."/>
            <person name="Martin F."/>
        </authorList>
    </citation>
    <scope>NUCLEOTIDE SEQUENCE [LARGE SCALE GENOMIC DNA]</scope>
    <source>
        <strain evidence="4">441</strain>
    </source>
</reference>
<dbReference type="Proteomes" id="UP000054018">
    <property type="component" value="Unassembled WGS sequence"/>
</dbReference>
<evidence type="ECO:0000313" key="4">
    <source>
        <dbReference type="Proteomes" id="UP000054018"/>
    </source>
</evidence>
<dbReference type="UniPathway" id="UPA00988"/>
<evidence type="ECO:0000256" key="1">
    <source>
        <dbReference type="ARBA" id="ARBA00005043"/>
    </source>
</evidence>
<dbReference type="Pfam" id="PF09807">
    <property type="entry name" value="ELP6"/>
    <property type="match status" value="1"/>
</dbReference>
<sequence length="245" mass="26796">MQTFPPSDLVINAGFVLITDELPAPADFLLHRFLHVQIRDAKQSHCIFLSVSEDFDRVKTVASKATLHLVQNAKFKFVDFVKASEASPEKTTGDADTRLYNIINLLSLDIGAVKAAEEQTLVILDDISSLEWLGFSPLALFRFARALKALCLKSGATLVIRLHILDASEPGHLFRLLLQLCSYHIEVRPLASGRSGAVSGELCLHSGPCESGLKSRPLSRTSALQYRLTDGGAMFFNKGTSEGVL</sequence>
<dbReference type="PANTHER" id="PTHR16184">
    <property type="entry name" value="ELONGATOR COMPLEX PROTEIN 6"/>
    <property type="match status" value="1"/>
</dbReference>
<name>A0A0C9ZNQ0_9AGAM</name>
<dbReference type="OrthoDB" id="9995306at2759"/>
<dbReference type="GO" id="GO:0002098">
    <property type="term" value="P:tRNA wobble uridine modification"/>
    <property type="evidence" value="ECO:0007669"/>
    <property type="project" value="InterPro"/>
</dbReference>
<organism evidence="3 4">
    <name type="scientific">Pisolithus microcarpus 441</name>
    <dbReference type="NCBI Taxonomy" id="765257"/>
    <lineage>
        <taxon>Eukaryota</taxon>
        <taxon>Fungi</taxon>
        <taxon>Dikarya</taxon>
        <taxon>Basidiomycota</taxon>
        <taxon>Agaricomycotina</taxon>
        <taxon>Agaricomycetes</taxon>
        <taxon>Agaricomycetidae</taxon>
        <taxon>Boletales</taxon>
        <taxon>Sclerodermatineae</taxon>
        <taxon>Pisolithaceae</taxon>
        <taxon>Pisolithus</taxon>
    </lineage>
</organism>
<dbReference type="Gene3D" id="3.40.50.300">
    <property type="entry name" value="P-loop containing nucleotide triphosphate hydrolases"/>
    <property type="match status" value="1"/>
</dbReference>
<dbReference type="HOGENOM" id="CLU_073399_1_0_1"/>
<dbReference type="PANTHER" id="PTHR16184:SF6">
    <property type="entry name" value="ELONGATOR COMPLEX PROTEIN 6"/>
    <property type="match status" value="1"/>
</dbReference>
<dbReference type="CDD" id="cd19495">
    <property type="entry name" value="Elp6"/>
    <property type="match status" value="1"/>
</dbReference>
<dbReference type="GO" id="GO:0033588">
    <property type="term" value="C:elongator holoenzyme complex"/>
    <property type="evidence" value="ECO:0007669"/>
    <property type="project" value="InterPro"/>
</dbReference>
<dbReference type="EMBL" id="KN833695">
    <property type="protein sequence ID" value="KIK27609.1"/>
    <property type="molecule type" value="Genomic_DNA"/>
</dbReference>
<dbReference type="InterPro" id="IPR018627">
    <property type="entry name" value="ELP6"/>
</dbReference>
<keyword evidence="4" id="KW-1185">Reference proteome</keyword>
<comment type="similarity">
    <text evidence="2">Belongs to the ELP6 family.</text>
</comment>
<accession>A0A0C9ZNQ0</accession>